<name>A0A4V2K927_9APHY</name>
<feature type="region of interest" description="Disordered" evidence="1">
    <location>
        <begin position="439"/>
        <end position="466"/>
    </location>
</feature>
<proteinExistence type="predicted"/>
<gene>
    <name evidence="2" type="ORF">BD310DRAFT_843792</name>
</gene>
<keyword evidence="3" id="KW-1185">Reference proteome</keyword>
<protein>
    <submittedName>
        <fullName evidence="2">Uncharacterized protein</fullName>
    </submittedName>
</protein>
<dbReference type="Proteomes" id="UP000292082">
    <property type="component" value="Unassembled WGS sequence"/>
</dbReference>
<feature type="region of interest" description="Disordered" evidence="1">
    <location>
        <begin position="15"/>
        <end position="44"/>
    </location>
</feature>
<evidence type="ECO:0000256" key="1">
    <source>
        <dbReference type="SAM" id="MobiDB-lite"/>
    </source>
</evidence>
<organism evidence="2 3">
    <name type="scientific">Dichomitus squalens</name>
    <dbReference type="NCBI Taxonomy" id="114155"/>
    <lineage>
        <taxon>Eukaryota</taxon>
        <taxon>Fungi</taxon>
        <taxon>Dikarya</taxon>
        <taxon>Basidiomycota</taxon>
        <taxon>Agaricomycotina</taxon>
        <taxon>Agaricomycetes</taxon>
        <taxon>Polyporales</taxon>
        <taxon>Polyporaceae</taxon>
        <taxon>Dichomitus</taxon>
    </lineage>
</organism>
<reference evidence="2 3" key="1">
    <citation type="submission" date="2019-01" db="EMBL/GenBank/DDBJ databases">
        <title>Draft genome sequences of three monokaryotic isolates of the white-rot basidiomycete fungus Dichomitus squalens.</title>
        <authorList>
            <consortium name="DOE Joint Genome Institute"/>
            <person name="Lopez S.C."/>
            <person name="Andreopoulos B."/>
            <person name="Pangilinan J."/>
            <person name="Lipzen A."/>
            <person name="Riley R."/>
            <person name="Ahrendt S."/>
            <person name="Ng V."/>
            <person name="Barry K."/>
            <person name="Daum C."/>
            <person name="Grigoriev I.V."/>
            <person name="Hilden K.S."/>
            <person name="Makela M.R."/>
            <person name="de Vries R.P."/>
        </authorList>
    </citation>
    <scope>NUCLEOTIDE SEQUENCE [LARGE SCALE GENOMIC DNA]</scope>
    <source>
        <strain evidence="2 3">CBS 464.89</strain>
    </source>
</reference>
<sequence length="552" mass="60021">MRHPFAVAISYPRPSSFLPIRSRPNTPEADIPPHSSKAWLIDDDSRPPVPALPRAAAPHAEFAPNRPPALPTLERGSTSGHYVKHSSKLTLLLSGQREGASIPHYHNGDTIEGILAIARPEGVLAIDVKIEGRTYVEEVAGGGTVSVKTINDKIYSWSASNSGSFPPRASFRYTLPSTYCDSSVGKDYPLPPSYTAELHGIPGFNVKIAYAVVVNLTVLREPSTLWRGVSKWVCSGIPIPTVGGADRAANVGSDPSPSALPHACRIRVPFRYSHRTRPTLSPPFPRNPQRTETPQCPRTLWTFKLRGRKANVPGIKVDLYLPCSAVCCSQEPIPFHITLFADEGTLEPFAEYRPMPSSFLPLSPSTSNLNAPFESVQTQLSSRKAAHRCPLKIKVQRTTIVDASSTGLGLTMQSPSYALGSTGSGRPLDAVRDMFTRSDVSHASSGSGRSRRSEKEREKASMHSSHAIGQGIVHSASRRSNSIVWSGAIVIPPSAEGFNGGFEINGLKVVVSVLFEWIHYCCVIIYHTGTLMPVESRALLFLLSFRVSVYKC</sequence>
<dbReference type="EMBL" id="ML145094">
    <property type="protein sequence ID" value="TBU62218.1"/>
    <property type="molecule type" value="Genomic_DNA"/>
</dbReference>
<feature type="compositionally biased region" description="Basic and acidic residues" evidence="1">
    <location>
        <begin position="451"/>
        <end position="461"/>
    </location>
</feature>
<dbReference type="AlphaFoldDB" id="A0A4V2K927"/>
<accession>A0A4V2K927</accession>
<evidence type="ECO:0000313" key="2">
    <source>
        <dbReference type="EMBL" id="TBU62218.1"/>
    </source>
</evidence>
<evidence type="ECO:0000313" key="3">
    <source>
        <dbReference type="Proteomes" id="UP000292082"/>
    </source>
</evidence>